<dbReference type="Proteomes" id="UP001165064">
    <property type="component" value="Unassembled WGS sequence"/>
</dbReference>
<accession>A0ACB5U2C0</accession>
<organism evidence="1 2">
    <name type="scientific">Ambrosiozyma monospora</name>
    <name type="common">Yeast</name>
    <name type="synonym">Endomycopsis monosporus</name>
    <dbReference type="NCBI Taxonomy" id="43982"/>
    <lineage>
        <taxon>Eukaryota</taxon>
        <taxon>Fungi</taxon>
        <taxon>Dikarya</taxon>
        <taxon>Ascomycota</taxon>
        <taxon>Saccharomycotina</taxon>
        <taxon>Pichiomycetes</taxon>
        <taxon>Pichiales</taxon>
        <taxon>Pichiaceae</taxon>
        <taxon>Ambrosiozyma</taxon>
    </lineage>
</organism>
<protein>
    <submittedName>
        <fullName evidence="1">Unnamed protein product</fullName>
    </submittedName>
</protein>
<name>A0ACB5U2C0_AMBMO</name>
<dbReference type="EMBL" id="BSXS01011287">
    <property type="protein sequence ID" value="GMF00148.1"/>
    <property type="molecule type" value="Genomic_DNA"/>
</dbReference>
<reference evidence="1" key="1">
    <citation type="submission" date="2023-04" db="EMBL/GenBank/DDBJ databases">
        <title>Ambrosiozyma monospora NBRC 10751.</title>
        <authorList>
            <person name="Ichikawa N."/>
            <person name="Sato H."/>
            <person name="Tonouchi N."/>
        </authorList>
    </citation>
    <scope>NUCLEOTIDE SEQUENCE</scope>
    <source>
        <strain evidence="1">NBRC 10751</strain>
    </source>
</reference>
<evidence type="ECO:0000313" key="1">
    <source>
        <dbReference type="EMBL" id="GMF00148.1"/>
    </source>
</evidence>
<proteinExistence type="predicted"/>
<keyword evidence="2" id="KW-1185">Reference proteome</keyword>
<sequence>MWIDSILAKCPKEGFSTPIGNATHKASLFYDPSKGGLYGKNIPPEWDALLQSSNITYDDITADPSAVIDVLNTYTEMITPRTDKPSKFIAKSSISPQLGHNATMEYNQVAEPESPPQLINDITKPYSNSNSNGDDKFMQPRRAPPAPPGGSGSNSGSDKSYIPARKAPSAPKNNGGNNGTGSPMKMHQNLKLNTNNVPSSSKNDNYSPLDSKQQQQNGFSSSSSSSRKPPYAQNQAPHQQIQQQHIQQPQHRPAPPPPSSSSSQQQQQQSGQLRPNNH</sequence>
<gene>
    <name evidence="1" type="ORF">Amon02_001093000</name>
</gene>
<comment type="caution">
    <text evidence="1">The sequence shown here is derived from an EMBL/GenBank/DDBJ whole genome shotgun (WGS) entry which is preliminary data.</text>
</comment>
<evidence type="ECO:0000313" key="2">
    <source>
        <dbReference type="Proteomes" id="UP001165064"/>
    </source>
</evidence>